<dbReference type="PIRSF" id="PIRSF002741">
    <property type="entry name" value="MppA"/>
    <property type="match status" value="1"/>
</dbReference>
<dbReference type="Gene3D" id="3.90.76.10">
    <property type="entry name" value="Dipeptide-binding Protein, Domain 1"/>
    <property type="match status" value="1"/>
</dbReference>
<name>A0ABW1R1Y7_9ACTN</name>
<comment type="caution">
    <text evidence="3">The sequence shown here is derived from an EMBL/GenBank/DDBJ whole genome shotgun (WGS) entry which is preliminary data.</text>
</comment>
<evidence type="ECO:0000256" key="1">
    <source>
        <dbReference type="SAM" id="SignalP"/>
    </source>
</evidence>
<dbReference type="InterPro" id="IPR039424">
    <property type="entry name" value="SBP_5"/>
</dbReference>
<organism evidence="3 4">
    <name type="scientific">Nocardioides yefusunii</name>
    <dbReference type="NCBI Taxonomy" id="2500546"/>
    <lineage>
        <taxon>Bacteria</taxon>
        <taxon>Bacillati</taxon>
        <taxon>Actinomycetota</taxon>
        <taxon>Actinomycetes</taxon>
        <taxon>Propionibacteriales</taxon>
        <taxon>Nocardioidaceae</taxon>
        <taxon>Nocardioides</taxon>
    </lineage>
</organism>
<dbReference type="Proteomes" id="UP001596098">
    <property type="component" value="Unassembled WGS sequence"/>
</dbReference>
<dbReference type="PANTHER" id="PTHR30290">
    <property type="entry name" value="PERIPLASMIC BINDING COMPONENT OF ABC TRANSPORTER"/>
    <property type="match status" value="1"/>
</dbReference>
<evidence type="ECO:0000259" key="2">
    <source>
        <dbReference type="Pfam" id="PF00496"/>
    </source>
</evidence>
<feature type="signal peptide" evidence="1">
    <location>
        <begin position="1"/>
        <end position="28"/>
    </location>
</feature>
<dbReference type="SUPFAM" id="SSF53850">
    <property type="entry name" value="Periplasmic binding protein-like II"/>
    <property type="match status" value="1"/>
</dbReference>
<dbReference type="RefSeq" id="WP_128222005.1">
    <property type="nucleotide sequence ID" value="NZ_CP034929.1"/>
</dbReference>
<gene>
    <name evidence="3" type="ORF">ACFPWU_14630</name>
</gene>
<dbReference type="Gene3D" id="3.10.105.10">
    <property type="entry name" value="Dipeptide-binding Protein, Domain 3"/>
    <property type="match status" value="1"/>
</dbReference>
<evidence type="ECO:0000313" key="4">
    <source>
        <dbReference type="Proteomes" id="UP001596098"/>
    </source>
</evidence>
<keyword evidence="1" id="KW-0732">Signal</keyword>
<protein>
    <submittedName>
        <fullName evidence="3">ABC transporter substrate-binding protein</fullName>
    </submittedName>
</protein>
<feature type="chain" id="PRO_5046635764" evidence="1">
    <location>
        <begin position="29"/>
        <end position="522"/>
    </location>
</feature>
<dbReference type="InterPro" id="IPR030678">
    <property type="entry name" value="Peptide/Ni-bd"/>
</dbReference>
<dbReference type="Pfam" id="PF00496">
    <property type="entry name" value="SBP_bac_5"/>
    <property type="match status" value="1"/>
</dbReference>
<keyword evidence="4" id="KW-1185">Reference proteome</keyword>
<dbReference type="CDD" id="cd00995">
    <property type="entry name" value="PBP2_NikA_DppA_OppA_like"/>
    <property type="match status" value="1"/>
</dbReference>
<dbReference type="InterPro" id="IPR000914">
    <property type="entry name" value="SBP_5_dom"/>
</dbReference>
<dbReference type="Gene3D" id="3.40.190.10">
    <property type="entry name" value="Periplasmic binding protein-like II"/>
    <property type="match status" value="1"/>
</dbReference>
<feature type="domain" description="Solute-binding protein family 5" evidence="2">
    <location>
        <begin position="91"/>
        <end position="437"/>
    </location>
</feature>
<proteinExistence type="predicted"/>
<accession>A0ABW1R1Y7</accession>
<sequence>MKALFVPSAPRRLVAGVGIAAMALLATACGSDSSTDGPVGDPVAGGTVVVGMPSLSDYANPLVATTSSLAWVTDPITDTLYETDGKGGSTPSLAAAEPEISSDGLTWTIKLAEGVKFSNGDAFTADHVAAVINHVADPTAYTDWTSYFAYFVKDAKAVDDTTVEIHLSTPYGVLRSHLENLPIIHSSTLDTNDTTIGTGPFVLGKITQGQSVTLIRNDNYRAEYDGPETIEFRAIPNAGTRLVNLREGKIDVMTDVPASNVTQLEKDKKLDVQVVDSPTSVLTFFNAKKGPFKDVKVRQALAFAMDREGVSELVYNGTATTAQGPAGPALDAYDEALDLYPATPDVEKAKALLAEAGYADGLKFKLSISNSSEATVKMAEALAQGWKKAGIEATIDSTDAGTWAANWVAGEYQLSMTTFVTGVSAGDSSFPLFTSYASTNTLNQGYANAEADTLMNQAWATTDKAERAELTKKVNGILAADAIAVPPVYPSTIVAQRDDVTALDADQLSLGRLDAASLRRLG</sequence>
<reference evidence="4" key="1">
    <citation type="journal article" date="2019" name="Int. J. Syst. Evol. Microbiol.">
        <title>The Global Catalogue of Microorganisms (GCM) 10K type strain sequencing project: providing services to taxonomists for standard genome sequencing and annotation.</title>
        <authorList>
            <consortium name="The Broad Institute Genomics Platform"/>
            <consortium name="The Broad Institute Genome Sequencing Center for Infectious Disease"/>
            <person name="Wu L."/>
            <person name="Ma J."/>
        </authorList>
    </citation>
    <scope>NUCLEOTIDE SEQUENCE [LARGE SCALE GENOMIC DNA]</scope>
    <source>
        <strain evidence="4">DFY28</strain>
    </source>
</reference>
<dbReference type="EMBL" id="JBHSQI010000009">
    <property type="protein sequence ID" value="MFC6154900.1"/>
    <property type="molecule type" value="Genomic_DNA"/>
</dbReference>
<dbReference type="PROSITE" id="PS51257">
    <property type="entry name" value="PROKAR_LIPOPROTEIN"/>
    <property type="match status" value="1"/>
</dbReference>
<evidence type="ECO:0000313" key="3">
    <source>
        <dbReference type="EMBL" id="MFC6154900.1"/>
    </source>
</evidence>